<dbReference type="UniPathway" id="UPA00193"/>
<comment type="caution">
    <text evidence="2">The sequence shown here is derived from an EMBL/GenBank/DDBJ whole genome shotgun (WGS) entry which is preliminary data.</text>
</comment>
<dbReference type="GO" id="GO:0035999">
    <property type="term" value="P:tetrahydrofolate interconversion"/>
    <property type="evidence" value="ECO:0007669"/>
    <property type="project" value="UniProtKB-UniPathway"/>
</dbReference>
<evidence type="ECO:0000313" key="3">
    <source>
        <dbReference type="Proteomes" id="UP000008363"/>
    </source>
</evidence>
<dbReference type="eggNOG" id="COG0685">
    <property type="taxonomic scope" value="Bacteria"/>
</dbReference>
<name>K6X4G0_9ACTN</name>
<dbReference type="STRING" id="1108045.GORHZ_237_00050"/>
<dbReference type="EMBL" id="BAHC01000237">
    <property type="protein sequence ID" value="GAB93684.1"/>
    <property type="molecule type" value="Genomic_DNA"/>
</dbReference>
<dbReference type="OrthoDB" id="4367389at2"/>
<dbReference type="InterPro" id="IPR029041">
    <property type="entry name" value="FAD-linked_oxidoreductase-like"/>
</dbReference>
<gene>
    <name evidence="2" type="ORF">GORHZ_237_00050</name>
</gene>
<evidence type="ECO:0000313" key="2">
    <source>
        <dbReference type="EMBL" id="GAB93684.1"/>
    </source>
</evidence>
<proteinExistence type="predicted"/>
<dbReference type="RefSeq" id="WP_006339148.1">
    <property type="nucleotide sequence ID" value="NZ_BAHC01000237.1"/>
</dbReference>
<dbReference type="AlphaFoldDB" id="K6X4G0"/>
<keyword evidence="1" id="KW-0560">Oxidoreductase</keyword>
<protein>
    <submittedName>
        <fullName evidence="2">Uncharacterized protein</fullName>
    </submittedName>
</protein>
<dbReference type="Proteomes" id="UP000008363">
    <property type="component" value="Unassembled WGS sequence"/>
</dbReference>
<organism evidence="2 3">
    <name type="scientific">Gordonia rhizosphera NBRC 16068</name>
    <dbReference type="NCBI Taxonomy" id="1108045"/>
    <lineage>
        <taxon>Bacteria</taxon>
        <taxon>Bacillati</taxon>
        <taxon>Actinomycetota</taxon>
        <taxon>Actinomycetes</taxon>
        <taxon>Mycobacteriales</taxon>
        <taxon>Gordoniaceae</taxon>
        <taxon>Gordonia</taxon>
    </lineage>
</organism>
<dbReference type="SUPFAM" id="SSF51730">
    <property type="entry name" value="FAD-linked oxidoreductase"/>
    <property type="match status" value="1"/>
</dbReference>
<dbReference type="GO" id="GO:0016491">
    <property type="term" value="F:oxidoreductase activity"/>
    <property type="evidence" value="ECO:0007669"/>
    <property type="project" value="UniProtKB-KW"/>
</dbReference>
<sequence>MIDKIRRRETGAVLYGMVPPKITTPHSELAEIAQRQRTRISSLPVDGLVVYDLQDETDRIDSERPYPFIETLDGFEYSRTYLAELDLERVIYRAVGKYAPSELESFLHDADPSRELTVFVGAAAQGQDVALTLDEAYRLRAEIPDAPMLGGVVIPERHRAKGTEHLRVIGKIERGCEFFISQGVYDRQAAKDFLSDYYYEALRRDVDLVPILFTLTPCGSSKRLEFMKWLGISIPRWLENELRHSDDILEQSVAVCEQTYDELRTFADAKGIPIGVNVESVVVRTVEVEASIELLRRLVQT</sequence>
<keyword evidence="3" id="KW-1185">Reference proteome</keyword>
<dbReference type="Gene3D" id="3.20.20.220">
    <property type="match status" value="1"/>
</dbReference>
<accession>K6X4G0</accession>
<evidence type="ECO:0000256" key="1">
    <source>
        <dbReference type="ARBA" id="ARBA00023002"/>
    </source>
</evidence>
<reference evidence="2 3" key="1">
    <citation type="submission" date="2012-08" db="EMBL/GenBank/DDBJ databases">
        <title>Whole genome shotgun sequence of Gordonia rhizosphera NBRC 16068.</title>
        <authorList>
            <person name="Takarada H."/>
            <person name="Isaki S."/>
            <person name="Hosoyama A."/>
            <person name="Tsuchikane K."/>
            <person name="Katsumata H."/>
            <person name="Baba S."/>
            <person name="Ohji S."/>
            <person name="Yamazaki S."/>
            <person name="Fujita N."/>
        </authorList>
    </citation>
    <scope>NUCLEOTIDE SEQUENCE [LARGE SCALE GENOMIC DNA]</scope>
    <source>
        <strain evidence="2 3">NBRC 16068</strain>
    </source>
</reference>